<sequence>MRKIYRFALAFTLIGASLSLQSCEDYFDLHENPNLVSNPPLNAMLSTTTHKTGLNSQRIAATTAFYVQYLASPVAGNATDTYQEVDLTGTWDAIYLAMADIQDMKQKGMEEGATDYVGVANIMMAYHLNLIVDHWGDAPYTQAFDNTTLTPRFDSSQDLYAEALRLLDEGIAELNKTDSRIPLRAADDLIHGGNKTQWIRTANAFKARMLNKVSKLPSYDPTAVLTAVDNSYQSNADDAEMEVFEVRNPWAQVAISNTQLVLGGWLSEQFVDHLNGTTYGVFDPRLPRITEPTDPKFSIAPYIGTPNGVGNVGTRSNTDRDEVYISITSPLTGETSPITIASYAEMKFIEAEAAFRAGNRERAYAAYLAGITAHMNKLGVPEGERNAYLSNPAVAVGAANLTLDLIFKEKYVVTYLNAEAWTDARRYDYQYADFDLPANAELTTFIRRVAYPQGESSKNPNTPNTPALSEPLWWDQ</sequence>
<dbReference type="InterPro" id="IPR041662">
    <property type="entry name" value="SusD-like_2"/>
</dbReference>
<accession>A0A1N7B006</accession>
<evidence type="ECO:0000256" key="1">
    <source>
        <dbReference type="SAM" id="MobiDB-lite"/>
    </source>
</evidence>
<dbReference type="InterPro" id="IPR011990">
    <property type="entry name" value="TPR-like_helical_dom_sf"/>
</dbReference>
<dbReference type="PROSITE" id="PS51257">
    <property type="entry name" value="PROKAR_LIPOPROTEIN"/>
    <property type="match status" value="1"/>
</dbReference>
<dbReference type="RefSeq" id="WP_076423173.1">
    <property type="nucleotide sequence ID" value="NZ_FTNM01000006.1"/>
</dbReference>
<dbReference type="AlphaFoldDB" id="A0A1N7B006"/>
<proteinExistence type="predicted"/>
<feature type="chain" id="PRO_5012342560" evidence="2">
    <location>
        <begin position="23"/>
        <end position="476"/>
    </location>
</feature>
<dbReference type="SUPFAM" id="SSF48452">
    <property type="entry name" value="TPR-like"/>
    <property type="match status" value="1"/>
</dbReference>
<dbReference type="OrthoDB" id="622163at2"/>
<gene>
    <name evidence="3" type="ORF">SAMN05421545_3709</name>
</gene>
<evidence type="ECO:0000313" key="4">
    <source>
        <dbReference type="Proteomes" id="UP000185924"/>
    </source>
</evidence>
<dbReference type="Proteomes" id="UP000185924">
    <property type="component" value="Unassembled WGS sequence"/>
</dbReference>
<feature type="region of interest" description="Disordered" evidence="1">
    <location>
        <begin position="453"/>
        <end position="476"/>
    </location>
</feature>
<organism evidence="3 4">
    <name type="scientific">Pontibacter lucknowensis</name>
    <dbReference type="NCBI Taxonomy" id="1077936"/>
    <lineage>
        <taxon>Bacteria</taxon>
        <taxon>Pseudomonadati</taxon>
        <taxon>Bacteroidota</taxon>
        <taxon>Cytophagia</taxon>
        <taxon>Cytophagales</taxon>
        <taxon>Hymenobacteraceae</taxon>
        <taxon>Pontibacter</taxon>
    </lineage>
</organism>
<keyword evidence="4" id="KW-1185">Reference proteome</keyword>
<feature type="compositionally biased region" description="Polar residues" evidence="1">
    <location>
        <begin position="454"/>
        <end position="467"/>
    </location>
</feature>
<evidence type="ECO:0000256" key="2">
    <source>
        <dbReference type="SAM" id="SignalP"/>
    </source>
</evidence>
<keyword evidence="2" id="KW-0732">Signal</keyword>
<dbReference type="Pfam" id="PF12771">
    <property type="entry name" value="SusD-like_2"/>
    <property type="match status" value="1"/>
</dbReference>
<dbReference type="STRING" id="1077936.SAMN05421545_3709"/>
<feature type="signal peptide" evidence="2">
    <location>
        <begin position="1"/>
        <end position="22"/>
    </location>
</feature>
<evidence type="ECO:0000313" key="3">
    <source>
        <dbReference type="EMBL" id="SIR44699.1"/>
    </source>
</evidence>
<protein>
    <submittedName>
        <fullName evidence="3">Starch-binding associating with outer membrane</fullName>
    </submittedName>
</protein>
<dbReference type="Gene3D" id="1.25.40.390">
    <property type="match status" value="1"/>
</dbReference>
<reference evidence="4" key="1">
    <citation type="submission" date="2017-01" db="EMBL/GenBank/DDBJ databases">
        <authorList>
            <person name="Varghese N."/>
            <person name="Submissions S."/>
        </authorList>
    </citation>
    <scope>NUCLEOTIDE SEQUENCE [LARGE SCALE GENOMIC DNA]</scope>
    <source>
        <strain evidence="4">DM9</strain>
    </source>
</reference>
<name>A0A1N7B006_9BACT</name>
<dbReference type="EMBL" id="FTNM01000006">
    <property type="protein sequence ID" value="SIR44699.1"/>
    <property type="molecule type" value="Genomic_DNA"/>
</dbReference>